<dbReference type="Proteomes" id="UP000314294">
    <property type="component" value="Unassembled WGS sequence"/>
</dbReference>
<accession>A0A4Z2G9Z3</accession>
<name>A0A4Z2G9Z3_9TELE</name>
<keyword evidence="3" id="KW-1185">Reference proteome</keyword>
<sequence>MGILSSRQAQASAPSPHGCREQGEVCVSRSGAEADYHAAEATVAEGTDSTFPNPRHDRPGFFVKNRELKG</sequence>
<protein>
    <submittedName>
        <fullName evidence="2">Uncharacterized protein</fullName>
    </submittedName>
</protein>
<evidence type="ECO:0000313" key="3">
    <source>
        <dbReference type="Proteomes" id="UP000314294"/>
    </source>
</evidence>
<reference evidence="2 3" key="1">
    <citation type="submission" date="2019-03" db="EMBL/GenBank/DDBJ databases">
        <title>First draft genome of Liparis tanakae, snailfish: a comprehensive survey of snailfish specific genes.</title>
        <authorList>
            <person name="Kim W."/>
            <person name="Song I."/>
            <person name="Jeong J.-H."/>
            <person name="Kim D."/>
            <person name="Kim S."/>
            <person name="Ryu S."/>
            <person name="Song J.Y."/>
            <person name="Lee S.K."/>
        </authorList>
    </citation>
    <scope>NUCLEOTIDE SEQUENCE [LARGE SCALE GENOMIC DNA]</scope>
    <source>
        <tissue evidence="2">Muscle</tissue>
    </source>
</reference>
<evidence type="ECO:0000256" key="1">
    <source>
        <dbReference type="SAM" id="MobiDB-lite"/>
    </source>
</evidence>
<proteinExistence type="predicted"/>
<feature type="compositionally biased region" description="Low complexity" evidence="1">
    <location>
        <begin position="1"/>
        <end position="16"/>
    </location>
</feature>
<feature type="region of interest" description="Disordered" evidence="1">
    <location>
        <begin position="1"/>
        <end position="22"/>
    </location>
</feature>
<gene>
    <name evidence="2" type="ORF">EYF80_039771</name>
</gene>
<feature type="compositionally biased region" description="Basic and acidic residues" evidence="1">
    <location>
        <begin position="54"/>
        <end position="70"/>
    </location>
</feature>
<comment type="caution">
    <text evidence="2">The sequence shown here is derived from an EMBL/GenBank/DDBJ whole genome shotgun (WGS) entry which is preliminary data.</text>
</comment>
<organism evidence="2 3">
    <name type="scientific">Liparis tanakae</name>
    <name type="common">Tanaka's snailfish</name>
    <dbReference type="NCBI Taxonomy" id="230148"/>
    <lineage>
        <taxon>Eukaryota</taxon>
        <taxon>Metazoa</taxon>
        <taxon>Chordata</taxon>
        <taxon>Craniata</taxon>
        <taxon>Vertebrata</taxon>
        <taxon>Euteleostomi</taxon>
        <taxon>Actinopterygii</taxon>
        <taxon>Neopterygii</taxon>
        <taxon>Teleostei</taxon>
        <taxon>Neoteleostei</taxon>
        <taxon>Acanthomorphata</taxon>
        <taxon>Eupercaria</taxon>
        <taxon>Perciformes</taxon>
        <taxon>Cottioidei</taxon>
        <taxon>Cottales</taxon>
        <taxon>Liparidae</taxon>
        <taxon>Liparis</taxon>
    </lineage>
</organism>
<dbReference type="EMBL" id="SRLO01000633">
    <property type="protein sequence ID" value="TNN50030.1"/>
    <property type="molecule type" value="Genomic_DNA"/>
</dbReference>
<dbReference type="AlphaFoldDB" id="A0A4Z2G9Z3"/>
<feature type="region of interest" description="Disordered" evidence="1">
    <location>
        <begin position="43"/>
        <end position="70"/>
    </location>
</feature>
<evidence type="ECO:0000313" key="2">
    <source>
        <dbReference type="EMBL" id="TNN50030.1"/>
    </source>
</evidence>